<accession>A0A0C2ZUW1</accession>
<dbReference type="EMBL" id="KN822119">
    <property type="protein sequence ID" value="KIM56302.1"/>
    <property type="molecule type" value="Genomic_DNA"/>
</dbReference>
<evidence type="ECO:0000313" key="2">
    <source>
        <dbReference type="EMBL" id="KIM56302.1"/>
    </source>
</evidence>
<feature type="region of interest" description="Disordered" evidence="1">
    <location>
        <begin position="1"/>
        <end position="35"/>
    </location>
</feature>
<dbReference type="AlphaFoldDB" id="A0A0C2ZUW1"/>
<dbReference type="Proteomes" id="UP000053989">
    <property type="component" value="Unassembled WGS sequence"/>
</dbReference>
<evidence type="ECO:0000256" key="1">
    <source>
        <dbReference type="SAM" id="MobiDB-lite"/>
    </source>
</evidence>
<keyword evidence="3" id="KW-1185">Reference proteome</keyword>
<reference evidence="3" key="2">
    <citation type="submission" date="2015-01" db="EMBL/GenBank/DDBJ databases">
        <title>Evolutionary Origins and Diversification of the Mycorrhizal Mutualists.</title>
        <authorList>
            <consortium name="DOE Joint Genome Institute"/>
            <consortium name="Mycorrhizal Genomics Consortium"/>
            <person name="Kohler A."/>
            <person name="Kuo A."/>
            <person name="Nagy L.G."/>
            <person name="Floudas D."/>
            <person name="Copeland A."/>
            <person name="Barry K.W."/>
            <person name="Cichocki N."/>
            <person name="Veneault-Fourrey C."/>
            <person name="LaButti K."/>
            <person name="Lindquist E.A."/>
            <person name="Lipzen A."/>
            <person name="Lundell T."/>
            <person name="Morin E."/>
            <person name="Murat C."/>
            <person name="Riley R."/>
            <person name="Ohm R."/>
            <person name="Sun H."/>
            <person name="Tunlid A."/>
            <person name="Henrissat B."/>
            <person name="Grigoriev I.V."/>
            <person name="Hibbett D.S."/>
            <person name="Martin F."/>
        </authorList>
    </citation>
    <scope>NUCLEOTIDE SEQUENCE [LARGE SCALE GENOMIC DNA]</scope>
    <source>
        <strain evidence="3">Foug A</strain>
    </source>
</reference>
<name>A0A0C2ZUW1_9AGAM</name>
<dbReference type="InParanoid" id="A0A0C2ZUW1"/>
<feature type="compositionally biased region" description="Polar residues" evidence="1">
    <location>
        <begin position="12"/>
        <end position="21"/>
    </location>
</feature>
<dbReference type="HOGENOM" id="CLU_2711767_0_0_1"/>
<sequence>MPYFRTRLNGVPQGSDTSSPLCSVPTRSDDRSHHAQPLDELIESLVMIWWLEAFVDSDVLTQFQDESRTLQVL</sequence>
<evidence type="ECO:0000313" key="3">
    <source>
        <dbReference type="Proteomes" id="UP000053989"/>
    </source>
</evidence>
<feature type="non-terminal residue" evidence="2">
    <location>
        <position position="73"/>
    </location>
</feature>
<protein>
    <submittedName>
        <fullName evidence="2">Uncharacterized protein</fullName>
    </submittedName>
</protein>
<organism evidence="2 3">
    <name type="scientific">Scleroderma citrinum Foug A</name>
    <dbReference type="NCBI Taxonomy" id="1036808"/>
    <lineage>
        <taxon>Eukaryota</taxon>
        <taxon>Fungi</taxon>
        <taxon>Dikarya</taxon>
        <taxon>Basidiomycota</taxon>
        <taxon>Agaricomycotina</taxon>
        <taxon>Agaricomycetes</taxon>
        <taxon>Agaricomycetidae</taxon>
        <taxon>Boletales</taxon>
        <taxon>Sclerodermatineae</taxon>
        <taxon>Sclerodermataceae</taxon>
        <taxon>Scleroderma</taxon>
    </lineage>
</organism>
<gene>
    <name evidence="2" type="ORF">SCLCIDRAFT_1220464</name>
</gene>
<reference evidence="2 3" key="1">
    <citation type="submission" date="2014-04" db="EMBL/GenBank/DDBJ databases">
        <authorList>
            <consortium name="DOE Joint Genome Institute"/>
            <person name="Kuo A."/>
            <person name="Kohler A."/>
            <person name="Nagy L.G."/>
            <person name="Floudas D."/>
            <person name="Copeland A."/>
            <person name="Barry K.W."/>
            <person name="Cichocki N."/>
            <person name="Veneault-Fourrey C."/>
            <person name="LaButti K."/>
            <person name="Lindquist E.A."/>
            <person name="Lipzen A."/>
            <person name="Lundell T."/>
            <person name="Morin E."/>
            <person name="Murat C."/>
            <person name="Sun H."/>
            <person name="Tunlid A."/>
            <person name="Henrissat B."/>
            <person name="Grigoriev I.V."/>
            <person name="Hibbett D.S."/>
            <person name="Martin F."/>
            <person name="Nordberg H.P."/>
            <person name="Cantor M.N."/>
            <person name="Hua S.X."/>
        </authorList>
    </citation>
    <scope>NUCLEOTIDE SEQUENCE [LARGE SCALE GENOMIC DNA]</scope>
    <source>
        <strain evidence="2 3">Foug A</strain>
    </source>
</reference>
<proteinExistence type="predicted"/>